<feature type="transmembrane region" description="Helical" evidence="6">
    <location>
        <begin position="134"/>
        <end position="161"/>
    </location>
</feature>
<gene>
    <name evidence="7" type="ORF">EPV75_09500</name>
</gene>
<feature type="transmembrane region" description="Helical" evidence="6">
    <location>
        <begin position="32"/>
        <end position="52"/>
    </location>
</feature>
<dbReference type="PANTHER" id="PTHR30213:SF0">
    <property type="entry name" value="UPF0761 MEMBRANE PROTEIN YIHY"/>
    <property type="match status" value="1"/>
</dbReference>
<dbReference type="Proteomes" id="UP000285478">
    <property type="component" value="Chromosome"/>
</dbReference>
<dbReference type="RefSeq" id="WP_128385226.1">
    <property type="nucleotide sequence ID" value="NZ_CP035033.1"/>
</dbReference>
<dbReference type="NCBIfam" id="TIGR00765">
    <property type="entry name" value="yihY_not_rbn"/>
    <property type="match status" value="1"/>
</dbReference>
<evidence type="ECO:0000256" key="3">
    <source>
        <dbReference type="ARBA" id="ARBA00022692"/>
    </source>
</evidence>
<feature type="transmembrane region" description="Helical" evidence="6">
    <location>
        <begin position="233"/>
        <end position="257"/>
    </location>
</feature>
<evidence type="ECO:0000256" key="4">
    <source>
        <dbReference type="ARBA" id="ARBA00022989"/>
    </source>
</evidence>
<comment type="subcellular location">
    <subcellularLocation>
        <location evidence="1">Cell membrane</location>
        <topology evidence="1">Multi-pass membrane protein</topology>
    </subcellularLocation>
</comment>
<feature type="transmembrane region" description="Helical" evidence="6">
    <location>
        <begin position="173"/>
        <end position="190"/>
    </location>
</feature>
<evidence type="ECO:0000256" key="5">
    <source>
        <dbReference type="ARBA" id="ARBA00023136"/>
    </source>
</evidence>
<accession>A0A410H4M5</accession>
<feature type="transmembrane region" description="Helical" evidence="6">
    <location>
        <begin position="202"/>
        <end position="221"/>
    </location>
</feature>
<dbReference type="InterPro" id="IPR017039">
    <property type="entry name" value="Virul_fac_BrkB"/>
</dbReference>
<evidence type="ECO:0000313" key="7">
    <source>
        <dbReference type="EMBL" id="QAB15892.1"/>
    </source>
</evidence>
<feature type="transmembrane region" description="Helical" evidence="6">
    <location>
        <begin position="95"/>
        <end position="114"/>
    </location>
</feature>
<sequence length="272" mass="30940">MAETENRLYKIAFWIQAAQNFIRKDGLDAVTVLAYASLVGLVPFLTIMLSVFSMSDSFQTFEDAVMDKVFHYLLPASTPMVESYLLQFSQQASKLHGIGIFSMLVIALLLLWTIDQKINAMWDKHLQRSWWVSLLHYIGISVVGPVLLGGSLVLSSVLLAAPVLPGVPLETVFLNQLPILINVIGFWFLYRFVPLHRVPWRYALVGAILATFELELLKYGFGLYVKWFPTYNLIYGAFAVIPLFLLWLYLLWFILVFNASVVHQMMVKPKAA</sequence>
<dbReference type="EMBL" id="CP035033">
    <property type="protein sequence ID" value="QAB15892.1"/>
    <property type="molecule type" value="Genomic_DNA"/>
</dbReference>
<organism evidence="7 8">
    <name type="scientific">Hydrogenovibrio thermophilus</name>
    <dbReference type="NCBI Taxonomy" id="265883"/>
    <lineage>
        <taxon>Bacteria</taxon>
        <taxon>Pseudomonadati</taxon>
        <taxon>Pseudomonadota</taxon>
        <taxon>Gammaproteobacteria</taxon>
        <taxon>Thiotrichales</taxon>
        <taxon>Piscirickettsiaceae</taxon>
        <taxon>Hydrogenovibrio</taxon>
    </lineage>
</organism>
<keyword evidence="2" id="KW-1003">Cell membrane</keyword>
<keyword evidence="4 6" id="KW-1133">Transmembrane helix</keyword>
<dbReference type="KEGG" id="htr:EPV75_09500"/>
<dbReference type="PANTHER" id="PTHR30213">
    <property type="entry name" value="INNER MEMBRANE PROTEIN YHJD"/>
    <property type="match status" value="1"/>
</dbReference>
<evidence type="ECO:0000256" key="2">
    <source>
        <dbReference type="ARBA" id="ARBA00022475"/>
    </source>
</evidence>
<reference evidence="7 8" key="1">
    <citation type="journal article" date="2018" name="Environ. Microbiol.">
        <title>Genomes of ubiquitous marine and hypersaline Hydrogenovibrio, Thiomicrorhabdus and Thiomicrospira spp. encode a diversity of mechanisms to sustain chemolithoautotrophy in heterogeneous environments.</title>
        <authorList>
            <person name="Scott K.M."/>
            <person name="Williams J."/>
            <person name="Porter C.M.B."/>
            <person name="Russel S."/>
            <person name="Harmer T.L."/>
            <person name="Paul J.H."/>
            <person name="Antonen K.M."/>
            <person name="Bridges M.K."/>
            <person name="Camper G.J."/>
            <person name="Campla C.K."/>
            <person name="Casella L.G."/>
            <person name="Chase E."/>
            <person name="Conrad J.W."/>
            <person name="Cruz M.C."/>
            <person name="Dunlap D.S."/>
            <person name="Duran L."/>
            <person name="Fahsbender E.M."/>
            <person name="Goldsmith D.B."/>
            <person name="Keeley R.F."/>
            <person name="Kondoff M.R."/>
            <person name="Kussy B.I."/>
            <person name="Lane M.K."/>
            <person name="Lawler S."/>
            <person name="Leigh B.A."/>
            <person name="Lewis C."/>
            <person name="Lostal L.M."/>
            <person name="Marking D."/>
            <person name="Mancera P.A."/>
            <person name="McClenthan E.C."/>
            <person name="McIntyre E.A."/>
            <person name="Mine J.A."/>
            <person name="Modi S."/>
            <person name="Moore B.D."/>
            <person name="Morgan W.A."/>
            <person name="Nelson K.M."/>
            <person name="Nguyen K.N."/>
            <person name="Ogburn N."/>
            <person name="Parrino D.G."/>
            <person name="Pedapudi A.D."/>
            <person name="Pelham R.P."/>
            <person name="Preece A.M."/>
            <person name="Rampersad E.A."/>
            <person name="Richardson J.C."/>
            <person name="Rodgers C.M."/>
            <person name="Schaffer B.L."/>
            <person name="Sheridan N.E."/>
            <person name="Solone M.R."/>
            <person name="Staley Z.R."/>
            <person name="Tabuchi M."/>
            <person name="Waide R.J."/>
            <person name="Wanjugi P.W."/>
            <person name="Young S."/>
            <person name="Clum A."/>
            <person name="Daum C."/>
            <person name="Huntemann M."/>
            <person name="Ivanova N."/>
            <person name="Kyrpides N."/>
            <person name="Mikhailova N."/>
            <person name="Palaniappan K."/>
            <person name="Pillay M."/>
            <person name="Reddy T.B.K."/>
            <person name="Shapiro N."/>
            <person name="Stamatis D."/>
            <person name="Varghese N."/>
            <person name="Woyke T."/>
            <person name="Boden R."/>
            <person name="Freyermuth S.K."/>
            <person name="Kerfeld C.A."/>
        </authorList>
    </citation>
    <scope>NUCLEOTIDE SEQUENCE [LARGE SCALE GENOMIC DNA]</scope>
    <source>
        <strain evidence="7 8">JR-2</strain>
    </source>
</reference>
<name>A0A410H4M5_9GAMM</name>
<dbReference type="Pfam" id="PF03631">
    <property type="entry name" value="Virul_fac_BrkB"/>
    <property type="match status" value="1"/>
</dbReference>
<proteinExistence type="predicted"/>
<evidence type="ECO:0000256" key="6">
    <source>
        <dbReference type="SAM" id="Phobius"/>
    </source>
</evidence>
<evidence type="ECO:0000256" key="1">
    <source>
        <dbReference type="ARBA" id="ARBA00004651"/>
    </source>
</evidence>
<evidence type="ECO:0000313" key="8">
    <source>
        <dbReference type="Proteomes" id="UP000285478"/>
    </source>
</evidence>
<protein>
    <submittedName>
        <fullName evidence="7">YihY family inner membrane protein</fullName>
    </submittedName>
</protein>
<keyword evidence="5 6" id="KW-0472">Membrane</keyword>
<dbReference type="GO" id="GO:0005886">
    <property type="term" value="C:plasma membrane"/>
    <property type="evidence" value="ECO:0007669"/>
    <property type="project" value="UniProtKB-SubCell"/>
</dbReference>
<keyword evidence="3 6" id="KW-0812">Transmembrane</keyword>
<dbReference type="AlphaFoldDB" id="A0A410H4M5"/>
<keyword evidence="8" id="KW-1185">Reference proteome</keyword>
<dbReference type="PIRSF" id="PIRSF035875">
    <property type="entry name" value="RNase_BN"/>
    <property type="match status" value="1"/>
</dbReference>